<evidence type="ECO:0000313" key="4">
    <source>
        <dbReference type="Proteomes" id="UP000236592"/>
    </source>
</evidence>
<accession>A0A2I7SGN5</accession>
<dbReference type="KEGG" id="taj:C1A40_06080"/>
<protein>
    <submittedName>
        <fullName evidence="3">Uncharacterized protein</fullName>
    </submittedName>
</protein>
<dbReference type="Gene3D" id="2.60.40.10">
    <property type="entry name" value="Immunoglobulins"/>
    <property type="match status" value="1"/>
</dbReference>
<keyword evidence="4" id="KW-1185">Reference proteome</keyword>
<dbReference type="InterPro" id="IPR013783">
    <property type="entry name" value="Ig-like_fold"/>
</dbReference>
<feature type="signal peptide" evidence="2">
    <location>
        <begin position="1"/>
        <end position="22"/>
    </location>
</feature>
<keyword evidence="1 2" id="KW-0732">Signal</keyword>
<evidence type="ECO:0000256" key="1">
    <source>
        <dbReference type="ARBA" id="ARBA00022729"/>
    </source>
</evidence>
<dbReference type="EMBL" id="CP025938">
    <property type="protein sequence ID" value="AUS05062.1"/>
    <property type="molecule type" value="Genomic_DNA"/>
</dbReference>
<dbReference type="AlphaFoldDB" id="A0A2I7SGN5"/>
<evidence type="ECO:0000256" key="2">
    <source>
        <dbReference type="SAM" id="SignalP"/>
    </source>
</evidence>
<gene>
    <name evidence="3" type="ORF">C1A40_06080</name>
</gene>
<dbReference type="Proteomes" id="UP000236592">
    <property type="component" value="Chromosome"/>
</dbReference>
<feature type="chain" id="PRO_5014399765" evidence="2">
    <location>
        <begin position="23"/>
        <end position="329"/>
    </location>
</feature>
<proteinExistence type="predicted"/>
<dbReference type="InterPro" id="IPR014756">
    <property type="entry name" value="Ig_E-set"/>
</dbReference>
<evidence type="ECO:0000313" key="3">
    <source>
        <dbReference type="EMBL" id="AUS05062.1"/>
    </source>
</evidence>
<sequence>MKNNYMLSTIALTLLLSFPLFAQVDVIFRVDLGSEIISPNGIHIVGSLNGWDPSITTLTQEGSTTIYSTVIPLTEGWYAYKFVNGNTWGAEESPSAPCATSKGNRMIYVNDSGTDLVLETVPFGGCNADGTGFDLTFNVDTSSLSTIDAAGIHVVGNMNGWTTDDLMLTNTSGDIYSKTVRLASPADYPVTPQYKYLNGNSWGTEETPASGCATVSGSDRVITLVNSGNNTYDVFNGCTYTLNINQQDFKTINAAYIKGLGLKVNTPKSSTSDELNVSIYTISGRKVLSKNIVYNTENIIPLNGISKGLYLAYFTDASNKNMIKKFIVH</sequence>
<name>A0A2I7SGN5_9FLAO</name>
<organism evidence="3 4">
    <name type="scientific">Pseudotamlana carrageenivorans</name>
    <dbReference type="NCBI Taxonomy" id="2069432"/>
    <lineage>
        <taxon>Bacteria</taxon>
        <taxon>Pseudomonadati</taxon>
        <taxon>Bacteroidota</taxon>
        <taxon>Flavobacteriia</taxon>
        <taxon>Flavobacteriales</taxon>
        <taxon>Flavobacteriaceae</taxon>
        <taxon>Pseudotamlana</taxon>
    </lineage>
</organism>
<dbReference type="InterPro" id="IPR026444">
    <property type="entry name" value="Secre_tail"/>
</dbReference>
<dbReference type="OrthoDB" id="1466161at2"/>
<dbReference type="RefSeq" id="WP_102995120.1">
    <property type="nucleotide sequence ID" value="NZ_CP025938.1"/>
</dbReference>
<dbReference type="Gene3D" id="2.60.40.3620">
    <property type="match status" value="1"/>
</dbReference>
<reference evidence="4" key="1">
    <citation type="submission" date="2018-01" db="EMBL/GenBank/DDBJ databases">
        <title>Complete genome of Tamlana sp. UJ94.</title>
        <authorList>
            <person name="Jung J."/>
            <person name="Chung D."/>
            <person name="Bae S.S."/>
            <person name="Baek K."/>
        </authorList>
    </citation>
    <scope>NUCLEOTIDE SEQUENCE [LARGE SCALE GENOMIC DNA]</scope>
    <source>
        <strain evidence="4">UJ94</strain>
    </source>
</reference>
<dbReference type="NCBIfam" id="TIGR04183">
    <property type="entry name" value="Por_Secre_tail"/>
    <property type="match status" value="1"/>
</dbReference>
<dbReference type="SUPFAM" id="SSF81296">
    <property type="entry name" value="E set domains"/>
    <property type="match status" value="1"/>
</dbReference>